<evidence type="ECO:0000313" key="2">
    <source>
        <dbReference type="Proteomes" id="UP001480595"/>
    </source>
</evidence>
<dbReference type="SUPFAM" id="SSF56112">
    <property type="entry name" value="Protein kinase-like (PK-like)"/>
    <property type="match status" value="1"/>
</dbReference>
<comment type="caution">
    <text evidence="1">The sequence shown here is derived from an EMBL/GenBank/DDBJ whole genome shotgun (WGS) entry which is preliminary data.</text>
</comment>
<dbReference type="InterPro" id="IPR025213">
    <property type="entry name" value="Sim4_Fta2"/>
</dbReference>
<organism evidence="1 2">
    <name type="scientific">Apiospora phragmitis</name>
    <dbReference type="NCBI Taxonomy" id="2905665"/>
    <lineage>
        <taxon>Eukaryota</taxon>
        <taxon>Fungi</taxon>
        <taxon>Dikarya</taxon>
        <taxon>Ascomycota</taxon>
        <taxon>Pezizomycotina</taxon>
        <taxon>Sordariomycetes</taxon>
        <taxon>Xylariomycetidae</taxon>
        <taxon>Amphisphaeriales</taxon>
        <taxon>Apiosporaceae</taxon>
        <taxon>Apiospora</taxon>
    </lineage>
</organism>
<dbReference type="Pfam" id="PF13095">
    <property type="entry name" value="FTA2"/>
    <property type="match status" value="1"/>
</dbReference>
<evidence type="ECO:0000313" key="1">
    <source>
        <dbReference type="EMBL" id="KAK8061726.1"/>
    </source>
</evidence>
<dbReference type="RefSeq" id="XP_066714988.1">
    <property type="nucleotide sequence ID" value="XM_066859501.1"/>
</dbReference>
<dbReference type="Proteomes" id="UP001480595">
    <property type="component" value="Unassembled WGS sequence"/>
</dbReference>
<dbReference type="EMBL" id="JAQQWL010000008">
    <property type="protein sequence ID" value="KAK8061726.1"/>
    <property type="molecule type" value="Genomic_DNA"/>
</dbReference>
<gene>
    <name evidence="1" type="ORF">PG994_008092</name>
</gene>
<accession>A0ABR1US24</accession>
<reference evidence="1 2" key="1">
    <citation type="submission" date="2023-01" db="EMBL/GenBank/DDBJ databases">
        <title>Analysis of 21 Apiospora genomes using comparative genomics revels a genus with tremendous synthesis potential of carbohydrate active enzymes and secondary metabolites.</title>
        <authorList>
            <person name="Sorensen T."/>
        </authorList>
    </citation>
    <scope>NUCLEOTIDE SEQUENCE [LARGE SCALE GENOMIC DNA]</scope>
    <source>
        <strain evidence="1 2">CBS 135458</strain>
    </source>
</reference>
<name>A0ABR1US24_9PEZI</name>
<dbReference type="GeneID" id="92092564"/>
<proteinExistence type="predicted"/>
<dbReference type="InterPro" id="IPR011009">
    <property type="entry name" value="Kinase-like_dom_sf"/>
</dbReference>
<protein>
    <submittedName>
        <fullName evidence="1">Kinetochore sim4 complex subunit FTA2 domain-containing protein</fullName>
    </submittedName>
</protein>
<sequence length="252" mass="29676">MEEKAYFEPFSCECRAYGRILEEGLEQYVAQCYGYIKLAPSDFEPLLNDPERLKRHFGYRKRHEGRPFRALVKEFVKADRDLYPPLPNRSRSNVRIWNTVFRNTKDSRQLIRGLKRIQKSGILVRDINGGNVMNGRLIDFSLAWTVPHPILVKEKMENDKIVDIYGGGFSDASQVDSLIDNWNEEHDPGLRIWDRCLPDPDYCADKIRFRRDRLRGKFGTKWRWGRKTCGWYIRPGLYKWKAEDGPGGQTER</sequence>
<keyword evidence="2" id="KW-1185">Reference proteome</keyword>